<dbReference type="STRING" id="1227497.C491_13592"/>
<evidence type="ECO:0000313" key="2">
    <source>
        <dbReference type="Proteomes" id="UP000011688"/>
    </source>
</evidence>
<dbReference type="Proteomes" id="UP000011688">
    <property type="component" value="Unassembled WGS sequence"/>
</dbReference>
<dbReference type="PATRIC" id="fig|1227497.3.peg.2783"/>
<organism evidence="1 2">
    <name type="scientific">Natronococcus amylolyticus DSM 10524</name>
    <dbReference type="NCBI Taxonomy" id="1227497"/>
    <lineage>
        <taxon>Archaea</taxon>
        <taxon>Methanobacteriati</taxon>
        <taxon>Methanobacteriota</taxon>
        <taxon>Stenosarchaea group</taxon>
        <taxon>Halobacteria</taxon>
        <taxon>Halobacteriales</taxon>
        <taxon>Natrialbaceae</taxon>
        <taxon>Natronococcus</taxon>
    </lineage>
</organism>
<reference evidence="1 2" key="1">
    <citation type="journal article" date="2014" name="PLoS Genet.">
        <title>Phylogenetically driven sequencing of extremely halophilic archaea reveals strategies for static and dynamic osmo-response.</title>
        <authorList>
            <person name="Becker E.A."/>
            <person name="Seitzer P.M."/>
            <person name="Tritt A."/>
            <person name="Larsen D."/>
            <person name="Krusor M."/>
            <person name="Yao A.I."/>
            <person name="Wu D."/>
            <person name="Madern D."/>
            <person name="Eisen J.A."/>
            <person name="Darling A.E."/>
            <person name="Facciotti M.T."/>
        </authorList>
    </citation>
    <scope>NUCLEOTIDE SEQUENCE [LARGE SCALE GENOMIC DNA]</scope>
    <source>
        <strain evidence="1 2">DSM 10524</strain>
    </source>
</reference>
<accession>L9X5Y8</accession>
<comment type="caution">
    <text evidence="1">The sequence shown here is derived from an EMBL/GenBank/DDBJ whole genome shotgun (WGS) entry which is preliminary data.</text>
</comment>
<dbReference type="EMBL" id="AOIB01000028">
    <property type="protein sequence ID" value="ELY55988.1"/>
    <property type="molecule type" value="Genomic_DNA"/>
</dbReference>
<keyword evidence="2" id="KW-1185">Reference proteome</keyword>
<gene>
    <name evidence="1" type="ORF">C491_13592</name>
</gene>
<evidence type="ECO:0000313" key="1">
    <source>
        <dbReference type="EMBL" id="ELY55988.1"/>
    </source>
</evidence>
<protein>
    <submittedName>
        <fullName evidence="1">Orc1/cdc6 family replication initiation protein</fullName>
    </submittedName>
</protein>
<dbReference type="eggNOG" id="arCOG00467">
    <property type="taxonomic scope" value="Archaea"/>
</dbReference>
<dbReference type="AlphaFoldDB" id="L9X5Y8"/>
<dbReference type="InterPro" id="IPR036388">
    <property type="entry name" value="WH-like_DNA-bd_sf"/>
</dbReference>
<sequence length="59" mass="6934">MRRFRVILKEQPFLGVVEIEKINKGSAGGIHLQNRLIEDPQIARETILEDSRMQGWMRE</sequence>
<name>L9X5Y8_9EURY</name>
<proteinExistence type="predicted"/>
<dbReference type="Gene3D" id="1.10.10.10">
    <property type="entry name" value="Winged helix-like DNA-binding domain superfamily/Winged helix DNA-binding domain"/>
    <property type="match status" value="1"/>
</dbReference>